<dbReference type="SUPFAM" id="SSF52540">
    <property type="entry name" value="P-loop containing nucleoside triphosphate hydrolases"/>
    <property type="match status" value="1"/>
</dbReference>
<dbReference type="InterPro" id="IPR015853">
    <property type="entry name" value="ABC_transpr_FbpC"/>
</dbReference>
<organism evidence="10 11">
    <name type="scientific">Deinococcus aerolatus</name>
    <dbReference type="NCBI Taxonomy" id="522487"/>
    <lineage>
        <taxon>Bacteria</taxon>
        <taxon>Thermotogati</taxon>
        <taxon>Deinococcota</taxon>
        <taxon>Deinococci</taxon>
        <taxon>Deinococcales</taxon>
        <taxon>Deinococcaceae</taxon>
        <taxon>Deinococcus</taxon>
    </lineage>
</organism>
<reference evidence="11" key="1">
    <citation type="journal article" date="2019" name="Int. J. Syst. Evol. Microbiol.">
        <title>The Global Catalogue of Microorganisms (GCM) 10K type strain sequencing project: providing services to taxonomists for standard genome sequencing and annotation.</title>
        <authorList>
            <consortium name="The Broad Institute Genomics Platform"/>
            <consortium name="The Broad Institute Genome Sequencing Center for Infectious Disease"/>
            <person name="Wu L."/>
            <person name="Ma J."/>
        </authorList>
    </citation>
    <scope>NUCLEOTIDE SEQUENCE [LARGE SCALE GENOMIC DNA]</scope>
    <source>
        <strain evidence="11">JCM 15442</strain>
    </source>
</reference>
<protein>
    <submittedName>
        <fullName evidence="10">ABC transporter ATP-binding protein</fullName>
    </submittedName>
</protein>
<dbReference type="InterPro" id="IPR008995">
    <property type="entry name" value="Mo/tungstate-bd_C_term_dom"/>
</dbReference>
<keyword evidence="2" id="KW-1003">Cell membrane</keyword>
<keyword evidence="7" id="KW-0406">Ion transport</keyword>
<evidence type="ECO:0000256" key="4">
    <source>
        <dbReference type="ARBA" id="ARBA00022741"/>
    </source>
</evidence>
<keyword evidence="5 10" id="KW-0067">ATP-binding</keyword>
<dbReference type="EMBL" id="BMOL01000006">
    <property type="protein sequence ID" value="GGL79769.1"/>
    <property type="molecule type" value="Genomic_DNA"/>
</dbReference>
<dbReference type="PROSITE" id="PS50893">
    <property type="entry name" value="ABC_TRANSPORTER_2"/>
    <property type="match status" value="1"/>
</dbReference>
<dbReference type="InterPro" id="IPR013611">
    <property type="entry name" value="Transp-assoc_OB_typ2"/>
</dbReference>
<feature type="domain" description="ABC transporter" evidence="9">
    <location>
        <begin position="4"/>
        <end position="235"/>
    </location>
</feature>
<dbReference type="InterPro" id="IPR003439">
    <property type="entry name" value="ABC_transporter-like_ATP-bd"/>
</dbReference>
<dbReference type="InterPro" id="IPR003593">
    <property type="entry name" value="AAA+_ATPase"/>
</dbReference>
<proteinExistence type="predicted"/>
<dbReference type="InterPro" id="IPR050093">
    <property type="entry name" value="ABC_SmlMolc_Importer"/>
</dbReference>
<sequence>MSQLTIQGLGKAYAAGPDVLSDITLQVASGERFVLLGASGSGKSTLLRVIAGLEGAQRGEVRLAGQSMLGVPAERRDIGLVFQQPLLFPHLTVARNLSFGLNLRGVSAREIGPRVEEMLSQTGLSGFGQRLPHQLSGGQEQRVALARALITAPKMLLLDEPFSALDAPLRREMRRWVVDLQQKAGTTLLLVTHDQEEALAVAQRIGFLEAGRLQQVGEPEDFFLRPASLSVARFFGGQNFIAGVQSGLDVQTALGRFVTARQHHGPVTLTFRPEALQLGEAACNSFVAVICGTSFGGTFRQYDLEVCGQRLVWQAPPTVRLTVGERVALHCPAHACWTLPDPRD</sequence>
<dbReference type="Gene3D" id="3.40.50.300">
    <property type="entry name" value="P-loop containing nucleotide triphosphate hydrolases"/>
    <property type="match status" value="1"/>
</dbReference>
<accession>A0ABQ2G852</accession>
<dbReference type="CDD" id="cd03259">
    <property type="entry name" value="ABC_Carb_Solutes_like"/>
    <property type="match status" value="1"/>
</dbReference>
<dbReference type="PANTHER" id="PTHR42781:SF4">
    <property type="entry name" value="SPERMIDINE_PUTRESCINE IMPORT ATP-BINDING PROTEIN POTA"/>
    <property type="match status" value="1"/>
</dbReference>
<dbReference type="Proteomes" id="UP000639973">
    <property type="component" value="Unassembled WGS sequence"/>
</dbReference>
<dbReference type="GO" id="GO:0005524">
    <property type="term" value="F:ATP binding"/>
    <property type="evidence" value="ECO:0007669"/>
    <property type="project" value="UniProtKB-KW"/>
</dbReference>
<dbReference type="RefSeq" id="WP_188970897.1">
    <property type="nucleotide sequence ID" value="NZ_BMOL01000006.1"/>
</dbReference>
<evidence type="ECO:0000259" key="9">
    <source>
        <dbReference type="PROSITE" id="PS50893"/>
    </source>
</evidence>
<name>A0ABQ2G852_9DEIO</name>
<dbReference type="Pfam" id="PF08402">
    <property type="entry name" value="TOBE_2"/>
    <property type="match status" value="1"/>
</dbReference>
<dbReference type="InterPro" id="IPR027417">
    <property type="entry name" value="P-loop_NTPase"/>
</dbReference>
<keyword evidence="1" id="KW-0813">Transport</keyword>
<evidence type="ECO:0000256" key="1">
    <source>
        <dbReference type="ARBA" id="ARBA00022448"/>
    </source>
</evidence>
<keyword evidence="4" id="KW-0547">Nucleotide-binding</keyword>
<dbReference type="SUPFAM" id="SSF50331">
    <property type="entry name" value="MOP-like"/>
    <property type="match status" value="1"/>
</dbReference>
<evidence type="ECO:0000256" key="6">
    <source>
        <dbReference type="ARBA" id="ARBA00023004"/>
    </source>
</evidence>
<dbReference type="SMART" id="SM00382">
    <property type="entry name" value="AAA"/>
    <property type="match status" value="1"/>
</dbReference>
<keyword evidence="8" id="KW-0472">Membrane</keyword>
<evidence type="ECO:0000256" key="5">
    <source>
        <dbReference type="ARBA" id="ARBA00022840"/>
    </source>
</evidence>
<dbReference type="Pfam" id="PF00005">
    <property type="entry name" value="ABC_tran"/>
    <property type="match status" value="1"/>
</dbReference>
<gene>
    <name evidence="10" type="ORF">GCM10010840_17110</name>
</gene>
<keyword evidence="11" id="KW-1185">Reference proteome</keyword>
<keyword evidence="3" id="KW-0410">Iron transport</keyword>
<evidence type="ECO:0000313" key="11">
    <source>
        <dbReference type="Proteomes" id="UP000639973"/>
    </source>
</evidence>
<evidence type="ECO:0000256" key="7">
    <source>
        <dbReference type="ARBA" id="ARBA00023065"/>
    </source>
</evidence>
<evidence type="ECO:0000256" key="8">
    <source>
        <dbReference type="ARBA" id="ARBA00023136"/>
    </source>
</evidence>
<evidence type="ECO:0000256" key="3">
    <source>
        <dbReference type="ARBA" id="ARBA00022496"/>
    </source>
</evidence>
<evidence type="ECO:0000256" key="2">
    <source>
        <dbReference type="ARBA" id="ARBA00022475"/>
    </source>
</evidence>
<dbReference type="PANTHER" id="PTHR42781">
    <property type="entry name" value="SPERMIDINE/PUTRESCINE IMPORT ATP-BINDING PROTEIN POTA"/>
    <property type="match status" value="1"/>
</dbReference>
<comment type="caution">
    <text evidence="10">The sequence shown here is derived from an EMBL/GenBank/DDBJ whole genome shotgun (WGS) entry which is preliminary data.</text>
</comment>
<keyword evidence="6" id="KW-0408">Iron</keyword>
<evidence type="ECO:0000313" key="10">
    <source>
        <dbReference type="EMBL" id="GGL79769.1"/>
    </source>
</evidence>